<dbReference type="EMBL" id="JAAIKT010000006">
    <property type="protein sequence ID" value="NEW70372.1"/>
    <property type="molecule type" value="Genomic_DNA"/>
</dbReference>
<keyword evidence="2" id="KW-1185">Reference proteome</keyword>
<organism evidence="1 2">
    <name type="scientific">Streptomyces rhizosphaericus</name>
    <dbReference type="NCBI Taxonomy" id="114699"/>
    <lineage>
        <taxon>Bacteria</taxon>
        <taxon>Bacillati</taxon>
        <taxon>Actinomycetota</taxon>
        <taxon>Actinomycetes</taxon>
        <taxon>Kitasatosporales</taxon>
        <taxon>Streptomycetaceae</taxon>
        <taxon>Streptomyces</taxon>
        <taxon>Streptomyces violaceusniger group</taxon>
    </lineage>
</organism>
<name>A0A6G4AAS7_9ACTN</name>
<dbReference type="Proteomes" id="UP000476310">
    <property type="component" value="Unassembled WGS sequence"/>
</dbReference>
<gene>
    <name evidence="1" type="ORF">G4H13_08110</name>
</gene>
<accession>A0A6G4AAS7</accession>
<comment type="caution">
    <text evidence="1">The sequence shown here is derived from an EMBL/GenBank/DDBJ whole genome shotgun (WGS) entry which is preliminary data.</text>
</comment>
<dbReference type="AlphaFoldDB" id="A0A6G4AAS7"/>
<reference evidence="1" key="1">
    <citation type="submission" date="2020-02" db="EMBL/GenBank/DDBJ databases">
        <title>A new Streptomyces sp. for controlling soil-borne diseases.</title>
        <authorList>
            <person name="Li X."/>
            <person name="Tian Y."/>
            <person name="Gao K."/>
        </authorList>
    </citation>
    <scope>NUCLEOTIDE SEQUENCE [LARGE SCALE GENOMIC DNA]</scope>
    <source>
        <strain evidence="1">0250</strain>
    </source>
</reference>
<dbReference type="RefSeq" id="WP_164425172.1">
    <property type="nucleotide sequence ID" value="NZ_JAAIKT010000006.1"/>
</dbReference>
<evidence type="ECO:0000313" key="2">
    <source>
        <dbReference type="Proteomes" id="UP000476310"/>
    </source>
</evidence>
<proteinExistence type="predicted"/>
<protein>
    <submittedName>
        <fullName evidence="1">Uncharacterized protein</fullName>
    </submittedName>
</protein>
<sequence>MPSHYRPPRAAAPRAGRRIVSRRWIEALWGADVEALVAAVSEAVRPC</sequence>
<evidence type="ECO:0000313" key="1">
    <source>
        <dbReference type="EMBL" id="NEW70372.1"/>
    </source>
</evidence>